<dbReference type="PROSITE" id="PS51450">
    <property type="entry name" value="LRR"/>
    <property type="match status" value="2"/>
</dbReference>
<dbReference type="Gene3D" id="3.80.10.10">
    <property type="entry name" value="Ribonuclease Inhibitor"/>
    <property type="match status" value="4"/>
</dbReference>
<dbReference type="Pfam" id="PF23598">
    <property type="entry name" value="LRR_14"/>
    <property type="match status" value="1"/>
</dbReference>
<evidence type="ECO:0000256" key="15">
    <source>
        <dbReference type="SAM" id="Phobius"/>
    </source>
</evidence>
<keyword evidence="7 16" id="KW-0732">Signal</keyword>
<dbReference type="PANTHER" id="PTHR27008">
    <property type="entry name" value="OS04G0122200 PROTEIN"/>
    <property type="match status" value="1"/>
</dbReference>
<evidence type="ECO:0000256" key="16">
    <source>
        <dbReference type="SAM" id="SignalP"/>
    </source>
</evidence>
<keyword evidence="3" id="KW-0723">Serine/threonine-protein kinase</keyword>
<keyword evidence="4" id="KW-0433">Leucine-rich repeat</keyword>
<dbReference type="Pfam" id="PF08263">
    <property type="entry name" value="LRRNT_2"/>
    <property type="match status" value="1"/>
</dbReference>
<dbReference type="Gene3D" id="1.10.510.10">
    <property type="entry name" value="Transferase(Phosphotransferase) domain 1"/>
    <property type="match status" value="1"/>
</dbReference>
<keyword evidence="5" id="KW-0808">Transferase</keyword>
<evidence type="ECO:0000256" key="11">
    <source>
        <dbReference type="ARBA" id="ARBA00022840"/>
    </source>
</evidence>
<dbReference type="InterPro" id="IPR055414">
    <property type="entry name" value="LRR_R13L4/SHOC2-like"/>
</dbReference>
<evidence type="ECO:0000259" key="17">
    <source>
        <dbReference type="PROSITE" id="PS50011"/>
    </source>
</evidence>
<keyword evidence="10" id="KW-0418">Kinase</keyword>
<gene>
    <name evidence="19" type="primary">LOC115743818</name>
</gene>
<dbReference type="Proteomes" id="UP000827889">
    <property type="component" value="Chromosome 5"/>
</dbReference>
<dbReference type="InterPro" id="IPR000719">
    <property type="entry name" value="Prot_kinase_dom"/>
</dbReference>
<protein>
    <submittedName>
        <fullName evidence="19">Probable LRR receptor-like serine/threonine-protein kinase At3g47570</fullName>
    </submittedName>
</protein>
<dbReference type="InterPro" id="IPR051809">
    <property type="entry name" value="Plant_receptor-like_S/T_kinase"/>
</dbReference>
<accession>A0ABM3HEA6</accession>
<dbReference type="InterPro" id="IPR001611">
    <property type="entry name" value="Leu-rich_rpt"/>
</dbReference>
<dbReference type="InterPro" id="IPR032675">
    <property type="entry name" value="LRR_dom_sf"/>
</dbReference>
<dbReference type="InterPro" id="IPR013210">
    <property type="entry name" value="LRR_N_plant-typ"/>
</dbReference>
<dbReference type="PROSITE" id="PS00108">
    <property type="entry name" value="PROTEIN_KINASE_ST"/>
    <property type="match status" value="1"/>
</dbReference>
<sequence>MEHIDFPSPKFPTWHHIFTIVLLLCSYNRVSFASNNETDRIALLEFKSGITLDPFGVFSSWNDSIDFCRWSGVTCSRRHHSRVTVLDLNSQKLSGSISPHVGNLSFLRELRLQNNSFDHEIPRQIGRLHRLRFLELSNNSLAGDIPRNISGCTNLIGIGLRNNRLTGQVPRELGTLLKLQHLVLMANNLSGSIPPSIGNLSSLEDLYLTFNSLSGSIPGALGQLTKLATLTLGFNMLSGTLPASLFNLSSLTQFDVSCNQIHGSLPATIGLTLSSLEYFNVASNQFDGSIPFSISNATNLRVLPLEDNNLSGSIPSFERLHNLEWFSIRSNHLGSGGSHDLSFLCSLTNASSLKELNVMENRLGGSLPQCIGNFSITLTALGVSKNVITGEIPRAIGNLVNLEKLYVDGNSLSGTFPLDLKNLQNLTYLNLSNNKLSGVLPSFLHNLSELIYLYLDGNNFQGHIPPHLDKCQRLLSLDLSSNNLSDSGIPVVTSLFFLNLSHNHLTGALPKEIGEMKNLNYMDISGNMLDGDMPSSLGNCAVLVLLRLQDNLFQGSIPQSLSSLRGIKILDLSCNNLSGGIPRFLEAFDLEYANLSFNNFEGSLPTEGVFKNATAAFVIGNEMLCGGIPEFHLPKCISKNSKSKRLVHILILSIAITFGLLGVALLPFLYSCWLKEKRKEPISSPGGGTWQNLPYGILLRATNGFSSTNLIGIGSFGSVYKGILENGTVVAVKVLNVTRHGALKSFMAECEALKHIRHRNLLKILSVCSSIDYCGNEFKALIYKFMVNGSLEEWLHHHQEPTEADGPSKSLSLLRRIKIAIDIASALDYLHNHCHSQIIHCDLKPSNVLLDDEMDGHVGDFGLAKIVLENTPDTNSKISSAGLRGTVGYAAPEYGMGSVVSREGDVYSYGMLLLEMFTGIRPTDESFKENLNLHNFVVEALPARVLEITDPILLQGRKNYACHSRDNAVQECLVMVYGIGIGCSVGVPRERMSITEAGTQLCLIRDKLHAAGLQG</sequence>
<dbReference type="PANTHER" id="PTHR27008:SF610">
    <property type="entry name" value="SERINE-THREONINE_TYROSINE-PROTEIN KINASE CATALYTIC DOMAIN-CONTAINING PROTEIN"/>
    <property type="match status" value="1"/>
</dbReference>
<evidence type="ECO:0000256" key="5">
    <source>
        <dbReference type="ARBA" id="ARBA00022679"/>
    </source>
</evidence>
<dbReference type="SUPFAM" id="SSF52047">
    <property type="entry name" value="RNI-like"/>
    <property type="match status" value="1"/>
</dbReference>
<dbReference type="InterPro" id="IPR003591">
    <property type="entry name" value="Leu-rich_rpt_typical-subtyp"/>
</dbReference>
<evidence type="ECO:0000256" key="13">
    <source>
        <dbReference type="ARBA" id="ARBA00023136"/>
    </source>
</evidence>
<keyword evidence="12 15" id="KW-1133">Transmembrane helix</keyword>
<dbReference type="Pfam" id="PF07714">
    <property type="entry name" value="PK_Tyr_Ser-Thr"/>
    <property type="match status" value="1"/>
</dbReference>
<dbReference type="InterPro" id="IPR011009">
    <property type="entry name" value="Kinase-like_dom_sf"/>
</dbReference>
<dbReference type="InterPro" id="IPR001245">
    <property type="entry name" value="Ser-Thr/Tyr_kinase_cat_dom"/>
</dbReference>
<keyword evidence="8" id="KW-0677">Repeat</keyword>
<evidence type="ECO:0000256" key="1">
    <source>
        <dbReference type="ARBA" id="ARBA00004370"/>
    </source>
</evidence>
<reference evidence="19" key="1">
    <citation type="submission" date="2025-08" db="UniProtKB">
        <authorList>
            <consortium name="RefSeq"/>
        </authorList>
    </citation>
    <scope>IDENTIFICATION</scope>
    <source>
        <tissue evidence="19">Leaf</tissue>
    </source>
</reference>
<dbReference type="Gene3D" id="3.30.200.20">
    <property type="entry name" value="Phosphorylase Kinase, domain 1"/>
    <property type="match status" value="1"/>
</dbReference>
<evidence type="ECO:0000313" key="19">
    <source>
        <dbReference type="RefSeq" id="XP_048134925.1"/>
    </source>
</evidence>
<feature type="domain" description="Protein kinase" evidence="17">
    <location>
        <begin position="705"/>
        <end position="1003"/>
    </location>
</feature>
<comment type="subcellular location">
    <subcellularLocation>
        <location evidence="1">Membrane</location>
    </subcellularLocation>
</comment>
<feature type="binding site" evidence="14">
    <location>
        <position position="733"/>
    </location>
    <ligand>
        <name>ATP</name>
        <dbReference type="ChEBI" id="CHEBI:30616"/>
    </ligand>
</feature>
<feature type="signal peptide" evidence="16">
    <location>
        <begin position="1"/>
        <end position="33"/>
    </location>
</feature>
<dbReference type="PROSITE" id="PS50011">
    <property type="entry name" value="PROTEIN_KINASE_DOM"/>
    <property type="match status" value="1"/>
</dbReference>
<keyword evidence="9 14" id="KW-0547">Nucleotide-binding</keyword>
<dbReference type="InterPro" id="IPR008271">
    <property type="entry name" value="Ser/Thr_kinase_AS"/>
</dbReference>
<evidence type="ECO:0000256" key="7">
    <source>
        <dbReference type="ARBA" id="ARBA00022729"/>
    </source>
</evidence>
<keyword evidence="18" id="KW-1185">Reference proteome</keyword>
<evidence type="ECO:0000313" key="18">
    <source>
        <dbReference type="Proteomes" id="UP000827889"/>
    </source>
</evidence>
<comment type="similarity">
    <text evidence="2">Belongs to the protein kinase superfamily. Ser/Thr protein kinase family.</text>
</comment>
<evidence type="ECO:0000256" key="4">
    <source>
        <dbReference type="ARBA" id="ARBA00022614"/>
    </source>
</evidence>
<proteinExistence type="inferred from homology"/>
<evidence type="ECO:0000256" key="9">
    <source>
        <dbReference type="ARBA" id="ARBA00022741"/>
    </source>
</evidence>
<dbReference type="InterPro" id="IPR017441">
    <property type="entry name" value="Protein_kinase_ATP_BS"/>
</dbReference>
<dbReference type="GeneID" id="115743818"/>
<keyword evidence="13 15" id="KW-0472">Membrane</keyword>
<evidence type="ECO:0000256" key="12">
    <source>
        <dbReference type="ARBA" id="ARBA00022989"/>
    </source>
</evidence>
<evidence type="ECO:0000256" key="2">
    <source>
        <dbReference type="ARBA" id="ARBA00008684"/>
    </source>
</evidence>
<keyword evidence="6 15" id="KW-0812">Transmembrane</keyword>
<dbReference type="SMART" id="SM00369">
    <property type="entry name" value="LRR_TYP"/>
    <property type="match status" value="8"/>
</dbReference>
<evidence type="ECO:0000256" key="8">
    <source>
        <dbReference type="ARBA" id="ARBA00022737"/>
    </source>
</evidence>
<organism evidence="18 19">
    <name type="scientific">Rhodamnia argentea</name>
    <dbReference type="NCBI Taxonomy" id="178133"/>
    <lineage>
        <taxon>Eukaryota</taxon>
        <taxon>Viridiplantae</taxon>
        <taxon>Streptophyta</taxon>
        <taxon>Embryophyta</taxon>
        <taxon>Tracheophyta</taxon>
        <taxon>Spermatophyta</taxon>
        <taxon>Magnoliopsida</taxon>
        <taxon>eudicotyledons</taxon>
        <taxon>Gunneridae</taxon>
        <taxon>Pentapetalae</taxon>
        <taxon>rosids</taxon>
        <taxon>malvids</taxon>
        <taxon>Myrtales</taxon>
        <taxon>Myrtaceae</taxon>
        <taxon>Myrtoideae</taxon>
        <taxon>Myrteae</taxon>
        <taxon>Australasian group</taxon>
        <taxon>Rhodamnia</taxon>
    </lineage>
</organism>
<feature type="transmembrane region" description="Helical" evidence="15">
    <location>
        <begin position="646"/>
        <end position="670"/>
    </location>
</feature>
<keyword evidence="11 14" id="KW-0067">ATP-binding</keyword>
<dbReference type="SUPFAM" id="SSF56112">
    <property type="entry name" value="Protein kinase-like (PK-like)"/>
    <property type="match status" value="1"/>
</dbReference>
<evidence type="ECO:0000256" key="3">
    <source>
        <dbReference type="ARBA" id="ARBA00022527"/>
    </source>
</evidence>
<evidence type="ECO:0000256" key="14">
    <source>
        <dbReference type="PROSITE-ProRule" id="PRU10141"/>
    </source>
</evidence>
<evidence type="ECO:0000256" key="6">
    <source>
        <dbReference type="ARBA" id="ARBA00022692"/>
    </source>
</evidence>
<feature type="chain" id="PRO_5045232378" evidence="16">
    <location>
        <begin position="34"/>
        <end position="1015"/>
    </location>
</feature>
<dbReference type="SMART" id="SM00220">
    <property type="entry name" value="S_TKc"/>
    <property type="match status" value="1"/>
</dbReference>
<name>A0ABM3HEA6_9MYRT</name>
<dbReference type="RefSeq" id="XP_048134925.1">
    <property type="nucleotide sequence ID" value="XM_048278968.1"/>
</dbReference>
<dbReference type="Pfam" id="PF00560">
    <property type="entry name" value="LRR_1"/>
    <property type="match status" value="6"/>
</dbReference>
<dbReference type="SUPFAM" id="SSF52058">
    <property type="entry name" value="L domain-like"/>
    <property type="match status" value="1"/>
</dbReference>
<evidence type="ECO:0000256" key="10">
    <source>
        <dbReference type="ARBA" id="ARBA00022777"/>
    </source>
</evidence>
<dbReference type="PROSITE" id="PS00107">
    <property type="entry name" value="PROTEIN_KINASE_ATP"/>
    <property type="match status" value="1"/>
</dbReference>